<dbReference type="InterPro" id="IPR009875">
    <property type="entry name" value="PilZ_domain"/>
</dbReference>
<dbReference type="RefSeq" id="WP_250751080.1">
    <property type="nucleotide sequence ID" value="NZ_CP098401.1"/>
</dbReference>
<gene>
    <name evidence="2" type="ORF">M9980_11825</name>
</gene>
<dbReference type="EMBL" id="CP098401">
    <property type="protein sequence ID" value="URW75224.1"/>
    <property type="molecule type" value="Genomic_DNA"/>
</dbReference>
<dbReference type="Pfam" id="PF07238">
    <property type="entry name" value="PilZ"/>
    <property type="match status" value="1"/>
</dbReference>
<evidence type="ECO:0000259" key="1">
    <source>
        <dbReference type="Pfam" id="PF07238"/>
    </source>
</evidence>
<feature type="domain" description="PilZ" evidence="1">
    <location>
        <begin position="18"/>
        <end position="107"/>
    </location>
</feature>
<organism evidence="2 3">
    <name type="scientific">Sphingomonas donggukensis</name>
    <dbReference type="NCBI Taxonomy" id="2949093"/>
    <lineage>
        <taxon>Bacteria</taxon>
        <taxon>Pseudomonadati</taxon>
        <taxon>Pseudomonadota</taxon>
        <taxon>Alphaproteobacteria</taxon>
        <taxon>Sphingomonadales</taxon>
        <taxon>Sphingomonadaceae</taxon>
        <taxon>Sphingomonas</taxon>
    </lineage>
</organism>
<reference evidence="2" key="1">
    <citation type="submission" date="2022-05" db="EMBL/GenBank/DDBJ databases">
        <title>Sphingomonas sp. strain RMG20 Genome sequencing and assembly.</title>
        <authorList>
            <person name="Kim I."/>
        </authorList>
    </citation>
    <scope>NUCLEOTIDE SEQUENCE</scope>
    <source>
        <strain evidence="2">RMG20</strain>
    </source>
</reference>
<evidence type="ECO:0000313" key="2">
    <source>
        <dbReference type="EMBL" id="URW75224.1"/>
    </source>
</evidence>
<dbReference type="Gene3D" id="2.40.10.220">
    <property type="entry name" value="predicted glycosyltransferase like domains"/>
    <property type="match status" value="1"/>
</dbReference>
<accession>A0ABY4TS48</accession>
<dbReference type="Proteomes" id="UP001055580">
    <property type="component" value="Chromosome"/>
</dbReference>
<dbReference type="SUPFAM" id="SSF141371">
    <property type="entry name" value="PilZ domain-like"/>
    <property type="match status" value="1"/>
</dbReference>
<keyword evidence="3" id="KW-1185">Reference proteome</keyword>
<name>A0ABY4TS48_9SPHN</name>
<proteinExistence type="predicted"/>
<evidence type="ECO:0000313" key="3">
    <source>
        <dbReference type="Proteomes" id="UP001055580"/>
    </source>
</evidence>
<protein>
    <submittedName>
        <fullName evidence="2">Pilus assembly protein PilZ</fullName>
    </submittedName>
</protein>
<sequence>MSTAISDPRVPAAATGENRSTLRRAVRLDARVRDRSATRFAIRVLDLSMTGFRAETAFTIRPGSLVWITLPGLQGLEAEIAWQRGDHIGAAFRTPLHAAVFEHIVELSR</sequence>